<evidence type="ECO:0000313" key="13">
    <source>
        <dbReference type="Proteomes" id="UP001148018"/>
    </source>
</evidence>
<keyword evidence="5 11" id="KW-0812">Transmembrane</keyword>
<dbReference type="GO" id="GO:0005743">
    <property type="term" value="C:mitochondrial inner membrane"/>
    <property type="evidence" value="ECO:0007669"/>
    <property type="project" value="UniProtKB-SubCell"/>
</dbReference>
<dbReference type="AlphaFoldDB" id="A0A9Q0EFE2"/>
<name>A0A9Q0EFE2_9TELE</name>
<evidence type="ECO:0000256" key="8">
    <source>
        <dbReference type="ARBA" id="ARBA00023128"/>
    </source>
</evidence>
<dbReference type="PANTHER" id="PTHR36465">
    <property type="entry name" value="UBIQUINOL-CYTOCHROME-C REDUCTASE COMPLEX ASSEMBLY FACTOR 3"/>
    <property type="match status" value="1"/>
</dbReference>
<reference evidence="12" key="1">
    <citation type="submission" date="2022-07" db="EMBL/GenBank/DDBJ databases">
        <title>Chromosome-level genome of Muraenolepis orangiensis.</title>
        <authorList>
            <person name="Kim J."/>
        </authorList>
    </citation>
    <scope>NUCLEOTIDE SEQUENCE</scope>
    <source>
        <strain evidence="12">KU_S4_2022</strain>
        <tissue evidence="12">Muscle</tissue>
    </source>
</reference>
<keyword evidence="10" id="KW-0066">ATP synthesis</keyword>
<evidence type="ECO:0000256" key="5">
    <source>
        <dbReference type="ARBA" id="ARBA00022692"/>
    </source>
</evidence>
<evidence type="ECO:0000256" key="6">
    <source>
        <dbReference type="ARBA" id="ARBA00022792"/>
    </source>
</evidence>
<evidence type="ECO:0000256" key="11">
    <source>
        <dbReference type="SAM" id="Phobius"/>
    </source>
</evidence>
<evidence type="ECO:0000256" key="9">
    <source>
        <dbReference type="ARBA" id="ARBA00023136"/>
    </source>
</evidence>
<dbReference type="EMBL" id="JANIIK010000044">
    <property type="protein sequence ID" value="KAJ3604578.1"/>
    <property type="molecule type" value="Genomic_DNA"/>
</dbReference>
<evidence type="ECO:0000256" key="3">
    <source>
        <dbReference type="ARBA" id="ARBA00006970"/>
    </source>
</evidence>
<keyword evidence="9 11" id="KW-0472">Membrane</keyword>
<gene>
    <name evidence="12" type="ORF">NHX12_029318</name>
</gene>
<dbReference type="OrthoDB" id="9884264at2759"/>
<organism evidence="12 13">
    <name type="scientific">Muraenolepis orangiensis</name>
    <name type="common">Patagonian moray cod</name>
    <dbReference type="NCBI Taxonomy" id="630683"/>
    <lineage>
        <taxon>Eukaryota</taxon>
        <taxon>Metazoa</taxon>
        <taxon>Chordata</taxon>
        <taxon>Craniata</taxon>
        <taxon>Vertebrata</taxon>
        <taxon>Euteleostomi</taxon>
        <taxon>Actinopterygii</taxon>
        <taxon>Neopterygii</taxon>
        <taxon>Teleostei</taxon>
        <taxon>Neoteleostei</taxon>
        <taxon>Acanthomorphata</taxon>
        <taxon>Zeiogadaria</taxon>
        <taxon>Gadariae</taxon>
        <taxon>Gadiformes</taxon>
        <taxon>Muraenolepidoidei</taxon>
        <taxon>Muraenolepididae</taxon>
        <taxon>Muraenolepis</taxon>
    </lineage>
</organism>
<comment type="function">
    <text evidence="1">Required for the assembly of the ubiquinol-cytochrome c reductase complex (mitochondrial respiratory chain complex III or cytochrome b-c1 complex), mediating cytochrome b recruitment and probably stabilization within the complex. Thereby, plays an important role in ATP production by mitochondria. Cardiolipin-binding protein, it may also control the cardiolipin composition of mitochondria membranes and their morphology.</text>
</comment>
<accession>A0A9Q0EFE2</accession>
<dbReference type="PANTHER" id="PTHR36465:SF1">
    <property type="entry name" value="UBIQUINOL-CYTOCHROME-C REDUCTASE COMPLEX ASSEMBLY FACTOR 3"/>
    <property type="match status" value="1"/>
</dbReference>
<keyword evidence="6" id="KW-0999">Mitochondrion inner membrane</keyword>
<evidence type="ECO:0000256" key="10">
    <source>
        <dbReference type="ARBA" id="ARBA00023310"/>
    </source>
</evidence>
<dbReference type="InterPro" id="IPR027896">
    <property type="entry name" value="UQCC3"/>
</dbReference>
<sequence length="83" mass="9226">MASTLRSLVLYVGGVVSLGSGLGLWFLLAPGEEKRKQMIKNLPEANPVRLEETRKRNTLIMQVLKEAAESDLNIARGFDRAEK</sequence>
<dbReference type="GO" id="GO:0034551">
    <property type="term" value="P:mitochondrial respiratory chain complex III assembly"/>
    <property type="evidence" value="ECO:0007669"/>
    <property type="project" value="InterPro"/>
</dbReference>
<evidence type="ECO:0000313" key="12">
    <source>
        <dbReference type="EMBL" id="KAJ3604578.1"/>
    </source>
</evidence>
<evidence type="ECO:0000256" key="4">
    <source>
        <dbReference type="ARBA" id="ARBA00016475"/>
    </source>
</evidence>
<comment type="caution">
    <text evidence="12">The sequence shown here is derived from an EMBL/GenBank/DDBJ whole genome shotgun (WGS) entry which is preliminary data.</text>
</comment>
<comment type="similarity">
    <text evidence="3">Belongs to the UQCC3 family.</text>
</comment>
<evidence type="ECO:0000256" key="1">
    <source>
        <dbReference type="ARBA" id="ARBA00002879"/>
    </source>
</evidence>
<evidence type="ECO:0000256" key="7">
    <source>
        <dbReference type="ARBA" id="ARBA00022989"/>
    </source>
</evidence>
<dbReference type="Pfam" id="PF15141">
    <property type="entry name" value="UQCC3"/>
    <property type="match status" value="1"/>
</dbReference>
<dbReference type="GO" id="GO:0006754">
    <property type="term" value="P:ATP biosynthetic process"/>
    <property type="evidence" value="ECO:0007669"/>
    <property type="project" value="UniProtKB-KW"/>
</dbReference>
<evidence type="ECO:0000256" key="2">
    <source>
        <dbReference type="ARBA" id="ARBA00004434"/>
    </source>
</evidence>
<dbReference type="Proteomes" id="UP001148018">
    <property type="component" value="Unassembled WGS sequence"/>
</dbReference>
<keyword evidence="7 11" id="KW-1133">Transmembrane helix</keyword>
<keyword evidence="8" id="KW-0496">Mitochondrion</keyword>
<keyword evidence="13" id="KW-1185">Reference proteome</keyword>
<comment type="subcellular location">
    <subcellularLocation>
        <location evidence="2">Mitochondrion inner membrane</location>
        <topology evidence="2">Single-pass membrane protein</topology>
    </subcellularLocation>
</comment>
<protein>
    <recommendedName>
        <fullName evidence="4">Ubiquinol-cytochrome-c reductase complex assembly factor 3</fullName>
    </recommendedName>
</protein>
<proteinExistence type="inferred from homology"/>
<feature type="transmembrane region" description="Helical" evidence="11">
    <location>
        <begin position="6"/>
        <end position="28"/>
    </location>
</feature>